<dbReference type="InterPro" id="IPR014729">
    <property type="entry name" value="Rossmann-like_a/b/a_fold"/>
</dbReference>
<dbReference type="InterPro" id="IPR000924">
    <property type="entry name" value="Glu/Gln-tRNA-synth"/>
</dbReference>
<dbReference type="SUPFAM" id="SSF47616">
    <property type="entry name" value="GST C-terminal domain-like"/>
    <property type="match status" value="1"/>
</dbReference>
<feature type="domain" description="GST C-terminal" evidence="13">
    <location>
        <begin position="59"/>
        <end position="191"/>
    </location>
</feature>
<dbReference type="SUPFAM" id="SSF52374">
    <property type="entry name" value="Nucleotidylyl transferase"/>
    <property type="match status" value="1"/>
</dbReference>
<dbReference type="Gene3D" id="1.20.1050.130">
    <property type="match status" value="1"/>
</dbReference>
<dbReference type="InterPro" id="IPR020058">
    <property type="entry name" value="Glu/Gln-tRNA-synth_Ib_cat-dom"/>
</dbReference>
<dbReference type="Proteomes" id="UP000236319">
    <property type="component" value="Unassembled WGS sequence"/>
</dbReference>
<dbReference type="FunFam" id="1.10.1160.10:FF:000001">
    <property type="entry name" value="Glutamine--tRNA ligase"/>
    <property type="match status" value="1"/>
</dbReference>
<dbReference type="FunFam" id="3.90.800.10:FF:000001">
    <property type="entry name" value="Glutamine--tRNA ligase"/>
    <property type="match status" value="1"/>
</dbReference>
<dbReference type="HAMAP" id="MF_02076">
    <property type="entry name" value="Glu_tRNA_synth_type2"/>
    <property type="match status" value="1"/>
</dbReference>
<dbReference type="InterPro" id="IPR020056">
    <property type="entry name" value="Rbsml_bL25/Gln-tRNA_synth_N"/>
</dbReference>
<dbReference type="PRINTS" id="PR00987">
    <property type="entry name" value="TRNASYNTHGLU"/>
</dbReference>
<dbReference type="GeneID" id="39876357"/>
<dbReference type="InterPro" id="IPR011035">
    <property type="entry name" value="Ribosomal_bL25/Gln-tRNA_synth"/>
</dbReference>
<dbReference type="EMBL" id="BDSA01000005">
    <property type="protein sequence ID" value="GBE62587.1"/>
    <property type="molecule type" value="Genomic_DNA"/>
</dbReference>
<keyword evidence="7 12" id="KW-0067">ATP-binding</keyword>
<dbReference type="Pfam" id="PF20974">
    <property type="entry name" value="tRNA-synt_1c_C2"/>
    <property type="match status" value="1"/>
</dbReference>
<dbReference type="InterPro" id="IPR050132">
    <property type="entry name" value="Gln/Glu-tRNA_Ligase"/>
</dbReference>
<dbReference type="Gene3D" id="3.90.800.10">
    <property type="entry name" value="Glutamyl-tRNA Synthetase, Domain 3"/>
    <property type="match status" value="1"/>
</dbReference>
<evidence type="ECO:0000259" key="13">
    <source>
        <dbReference type="PROSITE" id="PS50405"/>
    </source>
</evidence>
<evidence type="ECO:0000256" key="7">
    <source>
        <dbReference type="ARBA" id="ARBA00022840"/>
    </source>
</evidence>
<dbReference type="GO" id="GO:0005829">
    <property type="term" value="C:cytosol"/>
    <property type="evidence" value="ECO:0007669"/>
    <property type="project" value="TreeGrafter"/>
</dbReference>
<evidence type="ECO:0000313" key="15">
    <source>
        <dbReference type="Proteomes" id="UP000236319"/>
    </source>
</evidence>
<evidence type="ECO:0000256" key="5">
    <source>
        <dbReference type="ARBA" id="ARBA00022598"/>
    </source>
</evidence>
<dbReference type="InterPro" id="IPR020061">
    <property type="entry name" value="Glu_tRNA_lig_a-bdl"/>
</dbReference>
<dbReference type="Gene3D" id="1.10.1160.10">
    <property type="entry name" value="Glutamyl-trna Synthetase, Domain 2"/>
    <property type="match status" value="1"/>
</dbReference>
<evidence type="ECO:0000256" key="1">
    <source>
        <dbReference type="ARBA" id="ARBA00004496"/>
    </source>
</evidence>
<evidence type="ECO:0000256" key="9">
    <source>
        <dbReference type="ARBA" id="ARBA00023146"/>
    </source>
</evidence>
<keyword evidence="8 12" id="KW-0648">Protein biosynthesis</keyword>
<gene>
    <name evidence="14" type="ORF">BOVATA_040800</name>
</gene>
<dbReference type="GO" id="GO:0004818">
    <property type="term" value="F:glutamate-tRNA ligase activity"/>
    <property type="evidence" value="ECO:0007669"/>
    <property type="project" value="UniProtKB-EC"/>
</dbReference>
<comment type="similarity">
    <text evidence="2">Belongs to the class-I aminoacyl-tRNA synthetase family. Glutamate--tRNA ligase type 2 subfamily.</text>
</comment>
<dbReference type="InterPro" id="IPR020059">
    <property type="entry name" value="Glu/Gln-tRNA-synth_Ib_codon-bd"/>
</dbReference>
<evidence type="ECO:0000256" key="11">
    <source>
        <dbReference type="ARBA" id="ARBA00048351"/>
    </source>
</evidence>
<dbReference type="AlphaFoldDB" id="A0A2H6KHW2"/>
<comment type="catalytic activity">
    <reaction evidence="11">
        <text>tRNA(Glu) + L-glutamate + ATP = L-glutamyl-tRNA(Glu) + AMP + diphosphate</text>
        <dbReference type="Rhea" id="RHEA:23540"/>
        <dbReference type="Rhea" id="RHEA-COMP:9663"/>
        <dbReference type="Rhea" id="RHEA-COMP:9680"/>
        <dbReference type="ChEBI" id="CHEBI:29985"/>
        <dbReference type="ChEBI" id="CHEBI:30616"/>
        <dbReference type="ChEBI" id="CHEBI:33019"/>
        <dbReference type="ChEBI" id="CHEBI:78442"/>
        <dbReference type="ChEBI" id="CHEBI:78520"/>
        <dbReference type="ChEBI" id="CHEBI:456215"/>
        <dbReference type="EC" id="6.1.1.17"/>
    </reaction>
</comment>
<keyword evidence="4" id="KW-0963">Cytoplasm</keyword>
<dbReference type="InterPro" id="IPR001412">
    <property type="entry name" value="aa-tRNA-synth_I_CS"/>
</dbReference>
<evidence type="ECO:0000256" key="2">
    <source>
        <dbReference type="ARBA" id="ARBA00008927"/>
    </source>
</evidence>
<name>A0A2H6KHW2_9APIC</name>
<dbReference type="InterPro" id="IPR010987">
    <property type="entry name" value="Glutathione-S-Trfase_C-like"/>
</dbReference>
<evidence type="ECO:0000256" key="3">
    <source>
        <dbReference type="ARBA" id="ARBA00012835"/>
    </source>
</evidence>
<keyword evidence="9 12" id="KW-0030">Aminoacyl-tRNA synthetase</keyword>
<dbReference type="VEuPathDB" id="PiroplasmaDB:BOVATA_040800"/>
<evidence type="ECO:0000313" key="14">
    <source>
        <dbReference type="EMBL" id="GBE62587.1"/>
    </source>
</evidence>
<dbReference type="GO" id="GO:0006424">
    <property type="term" value="P:glutamyl-tRNA aminoacylation"/>
    <property type="evidence" value="ECO:0007669"/>
    <property type="project" value="InterPro"/>
</dbReference>
<evidence type="ECO:0000256" key="10">
    <source>
        <dbReference type="ARBA" id="ARBA00030865"/>
    </source>
</evidence>
<organism evidence="14 15">
    <name type="scientific">Babesia ovata</name>
    <dbReference type="NCBI Taxonomy" id="189622"/>
    <lineage>
        <taxon>Eukaryota</taxon>
        <taxon>Sar</taxon>
        <taxon>Alveolata</taxon>
        <taxon>Apicomplexa</taxon>
        <taxon>Aconoidasida</taxon>
        <taxon>Piroplasmida</taxon>
        <taxon>Babesiidae</taxon>
        <taxon>Babesia</taxon>
    </lineage>
</organism>
<reference evidence="14 15" key="1">
    <citation type="journal article" date="2017" name="BMC Genomics">
        <title>Whole-genome assembly of Babesia ovata and comparative genomics between closely related pathogens.</title>
        <authorList>
            <person name="Yamagishi J."/>
            <person name="Asada M."/>
            <person name="Hakimi H."/>
            <person name="Tanaka T.Q."/>
            <person name="Sugimoto C."/>
            <person name="Kawazu S."/>
        </authorList>
    </citation>
    <scope>NUCLEOTIDE SEQUENCE [LARGE SCALE GENOMIC DNA]</scope>
    <source>
        <strain evidence="14 15">Miyake</strain>
    </source>
</reference>
<dbReference type="Pfam" id="PF00749">
    <property type="entry name" value="tRNA-synt_1c"/>
    <property type="match status" value="1"/>
</dbReference>
<keyword evidence="5 12" id="KW-0436">Ligase</keyword>
<keyword evidence="15" id="KW-1185">Reference proteome</keyword>
<dbReference type="GO" id="GO:0017102">
    <property type="term" value="C:methionyl glutamyl tRNA synthetase complex"/>
    <property type="evidence" value="ECO:0007669"/>
    <property type="project" value="TreeGrafter"/>
</dbReference>
<dbReference type="PROSITE" id="PS00178">
    <property type="entry name" value="AA_TRNA_LIGASE_I"/>
    <property type="match status" value="1"/>
</dbReference>
<dbReference type="Gene3D" id="2.40.240.10">
    <property type="entry name" value="Ribosomal Protein L25, Chain P"/>
    <property type="match status" value="1"/>
</dbReference>
<proteinExistence type="inferred from homology"/>
<evidence type="ECO:0000256" key="4">
    <source>
        <dbReference type="ARBA" id="ARBA00022490"/>
    </source>
</evidence>
<comment type="subcellular location">
    <subcellularLocation>
        <location evidence="1">Cytoplasm</location>
    </subcellularLocation>
</comment>
<dbReference type="InterPro" id="IPR036282">
    <property type="entry name" value="Glutathione-S-Trfase_C_sf"/>
</dbReference>
<dbReference type="CDD" id="cd10289">
    <property type="entry name" value="GST_C_AaRS_like"/>
    <property type="match status" value="1"/>
</dbReference>
<dbReference type="FunFam" id="3.40.50.620:FF:000037">
    <property type="entry name" value="Glutamine--tRNA ligase cytoplasmic"/>
    <property type="match status" value="1"/>
</dbReference>
<protein>
    <recommendedName>
        <fullName evidence="3">glutamate--tRNA ligase</fullName>
        <ecNumber evidence="3">6.1.1.17</ecNumber>
    </recommendedName>
    <alternativeName>
        <fullName evidence="10">Glutamyl-tRNA synthetase</fullName>
    </alternativeName>
</protein>
<dbReference type="PANTHER" id="PTHR43097:SF5">
    <property type="entry name" value="GLUTAMATE--TRNA LIGASE"/>
    <property type="match status" value="1"/>
</dbReference>
<evidence type="ECO:0000256" key="12">
    <source>
        <dbReference type="RuleBase" id="RU363037"/>
    </source>
</evidence>
<keyword evidence="6 12" id="KW-0547">Nucleotide-binding</keyword>
<dbReference type="RefSeq" id="XP_028868830.1">
    <property type="nucleotide sequence ID" value="XM_029012997.1"/>
</dbReference>
<dbReference type="SUPFAM" id="SSF50715">
    <property type="entry name" value="Ribosomal protein L25-like"/>
    <property type="match status" value="1"/>
</dbReference>
<dbReference type="EC" id="6.1.1.17" evidence="3"/>
<sequence>MADTSRDVVTVVHAPRETPYGAIVLAAIAKQFSKSDESPIAFEAGKAVEPGTYLLEKVKLQEPQLLRELCLRIPSCKRMLYIDSSASLDMWVNYVTLHSATPKTPVADLWQYYNRMNTHLAPRTFLIGYRMTVVDVLQFAVLSNAKAVCKELAKVPHVQRWYSYIQSLPGVQQALSDMQRKNAAQVEKKPFTKEQQIDNSYKDALKNAEQGNVVVRFAPEPSGYLHIGHTKAALLNDYFAKQYNGRLLLRFDDTNPLKEKIEYEETIKEDLKTLGVAFCSTTYTSDYFELIQEFAFKLIRLGLAYCDDTDVNTMRHQRTEGIESACRNVSPEINYAIFEEMLLGSEKGVKYCLRAKIDMKHTNKCLRDPVMYRCIPDAYHNRQADMYKAFPTYDFACPIVDSVEGVTHALRSNEYSARIPQYHWFIEKCQLRPVEIYEFSRLNFVKTILSKRKLQWFVDNGVVNGWDDPRMPTVRGIMRKGLTLKALLEFILEQGPSKAVNLMEWDKLWAKNKQIIDPIVPRFAAVGVDAVELKLDNFRDVTLPPAKRNLHPKDPSMGECDLWFAPTVLLDRVDADEIADGEEITLMRWGNAIVSMPSLHAQLNPDGDFKKTKKKLHWLPKDDDKLVKCTLKQYGDILSVDKIDPEQIAEPDDMRNFLEPVTEWTTPCLADKQLAALPKGSIAQLERRGYFIVDKIASEGELTLINIPDGKMKKSTHAA</sequence>
<dbReference type="Pfam" id="PF03950">
    <property type="entry name" value="tRNA-synt_1c_C"/>
    <property type="match status" value="1"/>
</dbReference>
<dbReference type="InterPro" id="IPR004526">
    <property type="entry name" value="Glu-tRNA-synth_arc/euk"/>
</dbReference>
<dbReference type="PANTHER" id="PTHR43097">
    <property type="entry name" value="GLUTAMINE-TRNA LIGASE"/>
    <property type="match status" value="1"/>
</dbReference>
<dbReference type="Gene3D" id="3.40.50.620">
    <property type="entry name" value="HUPs"/>
    <property type="match status" value="1"/>
</dbReference>
<evidence type="ECO:0000256" key="8">
    <source>
        <dbReference type="ARBA" id="ARBA00022917"/>
    </source>
</evidence>
<accession>A0A2H6KHW2</accession>
<dbReference type="InterPro" id="IPR049437">
    <property type="entry name" value="tRNA-synt_1c_C2"/>
</dbReference>
<comment type="caution">
    <text evidence="14">The sequence shown here is derived from an EMBL/GenBank/DDBJ whole genome shotgun (WGS) entry which is preliminary data.</text>
</comment>
<dbReference type="PROSITE" id="PS50405">
    <property type="entry name" value="GST_CTER"/>
    <property type="match status" value="1"/>
</dbReference>
<dbReference type="NCBIfam" id="TIGR00463">
    <property type="entry name" value="gltX_arch"/>
    <property type="match status" value="1"/>
</dbReference>
<dbReference type="GO" id="GO:0005524">
    <property type="term" value="F:ATP binding"/>
    <property type="evidence" value="ECO:0007669"/>
    <property type="project" value="UniProtKB-KW"/>
</dbReference>
<dbReference type="OrthoDB" id="10250478at2759"/>
<evidence type="ECO:0000256" key="6">
    <source>
        <dbReference type="ARBA" id="ARBA00022741"/>
    </source>
</evidence>